<feature type="region of interest" description="Disordered" evidence="1">
    <location>
        <begin position="113"/>
        <end position="133"/>
    </location>
</feature>
<sequence>MLDDSVYVCEPHGEPLRESSDALDLLGEAFGRGATWVAVPAERLHDDFFALRTGVAGEFAQKFVNYRVGLAIVGDVSRFTAASSALRDWVLESNRGAHIWFVGDLEELAARRSAREHPTGGVHERRGEAAGPV</sequence>
<proteinExistence type="predicted"/>
<comment type="caution">
    <text evidence="3">The sequence shown here is derived from an EMBL/GenBank/DDBJ whole genome shotgun (WGS) entry which is preliminary data.</text>
</comment>
<dbReference type="InterPro" id="IPR025438">
    <property type="entry name" value="DUF4180"/>
</dbReference>
<evidence type="ECO:0000256" key="1">
    <source>
        <dbReference type="SAM" id="MobiDB-lite"/>
    </source>
</evidence>
<dbReference type="Pfam" id="PF13788">
    <property type="entry name" value="DUF4180"/>
    <property type="match status" value="1"/>
</dbReference>
<dbReference type="RefSeq" id="WP_344988668.1">
    <property type="nucleotide sequence ID" value="NZ_BAAAXV010000002.1"/>
</dbReference>
<keyword evidence="4" id="KW-1185">Reference proteome</keyword>
<dbReference type="EMBL" id="JBHMBW010000011">
    <property type="protein sequence ID" value="MFB9624254.1"/>
    <property type="molecule type" value="Genomic_DNA"/>
</dbReference>
<feature type="domain" description="DUF4180" evidence="2">
    <location>
        <begin position="5"/>
        <end position="111"/>
    </location>
</feature>
<reference evidence="3 4" key="1">
    <citation type="submission" date="2024-09" db="EMBL/GenBank/DDBJ databases">
        <authorList>
            <person name="Sun Q."/>
            <person name="Mori K."/>
        </authorList>
    </citation>
    <scope>NUCLEOTIDE SEQUENCE [LARGE SCALE GENOMIC DNA]</scope>
    <source>
        <strain evidence="3 4">JCM 3143</strain>
    </source>
</reference>
<accession>A0ABV5RXT5</accession>
<evidence type="ECO:0000313" key="4">
    <source>
        <dbReference type="Proteomes" id="UP001589532"/>
    </source>
</evidence>
<gene>
    <name evidence="3" type="ORF">ACFFSA_14300</name>
</gene>
<name>A0ABV5RXT5_9ACTN</name>
<dbReference type="Proteomes" id="UP001589532">
    <property type="component" value="Unassembled WGS sequence"/>
</dbReference>
<protein>
    <submittedName>
        <fullName evidence="3">DUF4180 domain-containing protein</fullName>
    </submittedName>
</protein>
<organism evidence="3 4">
    <name type="scientific">Nonomuraea helvata</name>
    <dbReference type="NCBI Taxonomy" id="37484"/>
    <lineage>
        <taxon>Bacteria</taxon>
        <taxon>Bacillati</taxon>
        <taxon>Actinomycetota</taxon>
        <taxon>Actinomycetes</taxon>
        <taxon>Streptosporangiales</taxon>
        <taxon>Streptosporangiaceae</taxon>
        <taxon>Nonomuraea</taxon>
    </lineage>
</organism>
<evidence type="ECO:0000313" key="3">
    <source>
        <dbReference type="EMBL" id="MFB9624254.1"/>
    </source>
</evidence>
<evidence type="ECO:0000259" key="2">
    <source>
        <dbReference type="Pfam" id="PF13788"/>
    </source>
</evidence>